<feature type="compositionally biased region" description="Low complexity" evidence="1">
    <location>
        <begin position="555"/>
        <end position="568"/>
    </location>
</feature>
<gene>
    <name evidence="2" type="ORF">B0H17DRAFT_1149768</name>
</gene>
<name>A0AAD7BYE0_MYCRO</name>
<dbReference type="Proteomes" id="UP001221757">
    <property type="component" value="Unassembled WGS sequence"/>
</dbReference>
<feature type="region of interest" description="Disordered" evidence="1">
    <location>
        <begin position="795"/>
        <end position="826"/>
    </location>
</feature>
<organism evidence="2 3">
    <name type="scientific">Mycena rosella</name>
    <name type="common">Pink bonnet</name>
    <name type="synonym">Agaricus rosellus</name>
    <dbReference type="NCBI Taxonomy" id="1033263"/>
    <lineage>
        <taxon>Eukaryota</taxon>
        <taxon>Fungi</taxon>
        <taxon>Dikarya</taxon>
        <taxon>Basidiomycota</taxon>
        <taxon>Agaricomycotina</taxon>
        <taxon>Agaricomycetes</taxon>
        <taxon>Agaricomycetidae</taxon>
        <taxon>Agaricales</taxon>
        <taxon>Marasmiineae</taxon>
        <taxon>Mycenaceae</taxon>
        <taxon>Mycena</taxon>
    </lineage>
</organism>
<feature type="compositionally biased region" description="Acidic residues" evidence="1">
    <location>
        <begin position="811"/>
        <end position="820"/>
    </location>
</feature>
<proteinExistence type="predicted"/>
<dbReference type="EMBL" id="JARKIE010000477">
    <property type="protein sequence ID" value="KAJ7634018.1"/>
    <property type="molecule type" value="Genomic_DNA"/>
</dbReference>
<evidence type="ECO:0000313" key="2">
    <source>
        <dbReference type="EMBL" id="KAJ7634018.1"/>
    </source>
</evidence>
<accession>A0AAD7BYE0</accession>
<evidence type="ECO:0000313" key="3">
    <source>
        <dbReference type="Proteomes" id="UP001221757"/>
    </source>
</evidence>
<feature type="region of interest" description="Disordered" evidence="1">
    <location>
        <begin position="458"/>
        <end position="490"/>
    </location>
</feature>
<reference evidence="2" key="1">
    <citation type="submission" date="2023-03" db="EMBL/GenBank/DDBJ databases">
        <title>Massive genome expansion in bonnet fungi (Mycena s.s.) driven by repeated elements and novel gene families across ecological guilds.</title>
        <authorList>
            <consortium name="Lawrence Berkeley National Laboratory"/>
            <person name="Harder C.B."/>
            <person name="Miyauchi S."/>
            <person name="Viragh M."/>
            <person name="Kuo A."/>
            <person name="Thoen E."/>
            <person name="Andreopoulos B."/>
            <person name="Lu D."/>
            <person name="Skrede I."/>
            <person name="Drula E."/>
            <person name="Henrissat B."/>
            <person name="Morin E."/>
            <person name="Kohler A."/>
            <person name="Barry K."/>
            <person name="LaButti K."/>
            <person name="Morin E."/>
            <person name="Salamov A."/>
            <person name="Lipzen A."/>
            <person name="Mereny Z."/>
            <person name="Hegedus B."/>
            <person name="Baldrian P."/>
            <person name="Stursova M."/>
            <person name="Weitz H."/>
            <person name="Taylor A."/>
            <person name="Grigoriev I.V."/>
            <person name="Nagy L.G."/>
            <person name="Martin F."/>
            <person name="Kauserud H."/>
        </authorList>
    </citation>
    <scope>NUCLEOTIDE SEQUENCE</scope>
    <source>
        <strain evidence="2">CBHHK067</strain>
    </source>
</reference>
<comment type="caution">
    <text evidence="2">The sequence shown here is derived from an EMBL/GenBank/DDBJ whole genome shotgun (WGS) entry which is preliminary data.</text>
</comment>
<dbReference type="AlphaFoldDB" id="A0AAD7BYE0"/>
<evidence type="ECO:0000256" key="1">
    <source>
        <dbReference type="SAM" id="MobiDB-lite"/>
    </source>
</evidence>
<sequence>MDAIPDLKIDLNAINNPPHPPREIRNYLTNTSVLFNHLEENVKKVTDKPIQVSSLVAVIVEHNWPADRAMAADAVSDAIVTVGIAAQDEFTVIPETPKDRDLDVPILPHMTLILCNSSWLKDKIIADPTKAIVHTRCKDEGDSLTFYLLPAFPDPSWYIKVKPCQMPPLSFQDEAIKAWKTHLTSPAFTFVMDYCGHTTPFKPEAARTGRARPMECTECLGLDHYKDECPITTFPNFHTLALVDNLAGPLWSDQPKLRFAANVHTPKLLYTHAHLSPQPASLDSPSEIVGPPVAGPEHRISGANPEHGVLASGNSPSTKFPLTESPSFNDGRGAAFGPDKGPDDGGWTPVTHRTACTHHQNSNLLSHSNKFTNTPNSPIAANVGDVESESTGTCEMSSKELVAIAECYEVLAAAARVDLACKKLIQADKSGETAGETLDVPSSKSPEPVQRQKVNFLKVESEKSKNTPASNCSTRKGDGNKSGQTETELSEVRQQFKELKQMLKALQKPATLSERQKAQKIVNELTNEKKQHCTTPHRLAAQSFIAKAIRSMSKAASDLPTPDPSDSSSDLKESDAASDSEESEGEKSAAAAGHRRMSSHCSSAKTGISKMCIRPKEPTVYDGFPNTTAFHRLVHEAKAYPFPGENDVQEENRFLVYTTTDTQHVIMDNMTGEDVLIETEYLEDPSFQIGFWYACKHQMTLGLDPLLIEREERYCMDMLEVLLATIETLLNKAHGESASQFIVMDVNEDTFTILDIGWNMAADLPKESLSSRDFNLFSWFEANAKEAGEEEHFKSLWTPNHYPDMPPLKDAEEDDSEDEQNSTGLPDWFKNQYLLRQKACSKIVSDNGTPYKGHSTGEHQLGDPLGMAVTRFLEFSQPYPGDKRLPPTSNRFNHHRFQVDRCSNESYIVRDMFFDLWRSHQ</sequence>
<protein>
    <submittedName>
        <fullName evidence="2">Uncharacterized protein</fullName>
    </submittedName>
</protein>
<feature type="region of interest" description="Disordered" evidence="1">
    <location>
        <begin position="553"/>
        <end position="602"/>
    </location>
</feature>
<keyword evidence="3" id="KW-1185">Reference proteome</keyword>